<name>A0A1I4DYX9_9HYPH</name>
<sequence>MSDYYDQPEGQSLSLKHAGRSFIAWGEAELKAAGVPQAAIDEAQKGARLTTIKAECRKRIYAQASSETQINMATAAAAIAGKAVADRSAEEATLLTSTKAALDWVGAMRSKCLELAEGPGTDFTLDASWPECPPEVVALTEQF</sequence>
<organism evidence="1 2">
    <name type="scientific">Pseudovibrio ascidiaceicola</name>
    <dbReference type="NCBI Taxonomy" id="285279"/>
    <lineage>
        <taxon>Bacteria</taxon>
        <taxon>Pseudomonadati</taxon>
        <taxon>Pseudomonadota</taxon>
        <taxon>Alphaproteobacteria</taxon>
        <taxon>Hyphomicrobiales</taxon>
        <taxon>Stappiaceae</taxon>
        <taxon>Pseudovibrio</taxon>
    </lineage>
</organism>
<evidence type="ECO:0000313" key="2">
    <source>
        <dbReference type="Proteomes" id="UP000199598"/>
    </source>
</evidence>
<dbReference type="EMBL" id="FOSK01000013">
    <property type="protein sequence ID" value="SFK98193.1"/>
    <property type="molecule type" value="Genomic_DNA"/>
</dbReference>
<protein>
    <submittedName>
        <fullName evidence="1">Uncharacterized protein</fullName>
    </submittedName>
</protein>
<dbReference type="RefSeq" id="WP_093522606.1">
    <property type="nucleotide sequence ID" value="NZ_FOSK01000013.1"/>
</dbReference>
<comment type="caution">
    <text evidence="1">The sequence shown here is derived from an EMBL/GenBank/DDBJ whole genome shotgun (WGS) entry which is preliminary data.</text>
</comment>
<reference evidence="1 2" key="1">
    <citation type="submission" date="2016-10" db="EMBL/GenBank/DDBJ databases">
        <authorList>
            <person name="Varghese N."/>
            <person name="Submissions S."/>
        </authorList>
    </citation>
    <scope>NUCLEOTIDE SEQUENCE [LARGE SCALE GENOMIC DNA]</scope>
    <source>
        <strain evidence="1 2">DSM 16392</strain>
    </source>
</reference>
<dbReference type="Proteomes" id="UP000199598">
    <property type="component" value="Unassembled WGS sequence"/>
</dbReference>
<keyword evidence="2" id="KW-1185">Reference proteome</keyword>
<proteinExistence type="predicted"/>
<accession>A0A1I4DYX9</accession>
<evidence type="ECO:0000313" key="1">
    <source>
        <dbReference type="EMBL" id="SFK98193.1"/>
    </source>
</evidence>
<gene>
    <name evidence="1" type="ORF">SAMN04488518_11347</name>
</gene>